<feature type="region of interest" description="Disordered" evidence="1">
    <location>
        <begin position="42"/>
        <end position="67"/>
    </location>
</feature>
<accession>A0A9P8AZ17</accession>
<feature type="compositionally biased region" description="Low complexity" evidence="1">
    <location>
        <begin position="43"/>
        <end position="67"/>
    </location>
</feature>
<reference evidence="2" key="1">
    <citation type="submission" date="2020-11" db="EMBL/GenBank/DDBJ databases">
        <title>Adaptations for nitrogen fixation in a non-lichenized fungal sporocarp promotes dispersal by wood-feeding termites.</title>
        <authorList>
            <consortium name="DOE Joint Genome Institute"/>
            <person name="Koch R.A."/>
            <person name="Yoon G."/>
            <person name="Arayal U."/>
            <person name="Lail K."/>
            <person name="Amirebrahimi M."/>
            <person name="Labutti K."/>
            <person name="Lipzen A."/>
            <person name="Riley R."/>
            <person name="Barry K."/>
            <person name="Henrissat B."/>
            <person name="Grigoriev I.V."/>
            <person name="Herr J.R."/>
            <person name="Aime M.C."/>
        </authorList>
    </citation>
    <scope>NUCLEOTIDE SEQUENCE</scope>
    <source>
        <strain evidence="2">MCA 3950</strain>
    </source>
</reference>
<proteinExistence type="predicted"/>
<dbReference type="RefSeq" id="XP_043046311.1">
    <property type="nucleotide sequence ID" value="XM_043178672.1"/>
</dbReference>
<gene>
    <name evidence="2" type="ORF">BT62DRAFT_1070530</name>
</gene>
<keyword evidence="3" id="KW-1185">Reference proteome</keyword>
<evidence type="ECO:0000256" key="1">
    <source>
        <dbReference type="SAM" id="MobiDB-lite"/>
    </source>
</evidence>
<dbReference type="Proteomes" id="UP000812287">
    <property type="component" value="Unassembled WGS sequence"/>
</dbReference>
<comment type="caution">
    <text evidence="2">The sequence shown here is derived from an EMBL/GenBank/DDBJ whole genome shotgun (WGS) entry which is preliminary data.</text>
</comment>
<protein>
    <submittedName>
        <fullName evidence="2">Uncharacterized protein</fullName>
    </submittedName>
</protein>
<dbReference type="AlphaFoldDB" id="A0A9P8AZ17"/>
<dbReference type="GeneID" id="66100966"/>
<sequence length="196" mass="21252">MNFNASNECNPVLVAPRPVRLATASFSNFLVRPASRVEEINKLSSSSTSSDSRELTSSPSLRSSPRSALSTEALEEFLSILRPSLNLFPPHSPVLRTTTAFALKAIAQASESDSAADVGAEAVSVGLEMEDELNFRQYQWFSNAILSSPISRTNTRNPFQRQRQLAITPSPTVVNSLQLSPAAIPLPLPTPDEVLE</sequence>
<dbReference type="OrthoDB" id="3242721at2759"/>
<evidence type="ECO:0000313" key="2">
    <source>
        <dbReference type="EMBL" id="KAG7452811.1"/>
    </source>
</evidence>
<evidence type="ECO:0000313" key="3">
    <source>
        <dbReference type="Proteomes" id="UP000812287"/>
    </source>
</evidence>
<name>A0A9P8AZ17_9AGAR</name>
<organism evidence="2 3">
    <name type="scientific">Guyanagaster necrorhizus</name>
    <dbReference type="NCBI Taxonomy" id="856835"/>
    <lineage>
        <taxon>Eukaryota</taxon>
        <taxon>Fungi</taxon>
        <taxon>Dikarya</taxon>
        <taxon>Basidiomycota</taxon>
        <taxon>Agaricomycotina</taxon>
        <taxon>Agaricomycetes</taxon>
        <taxon>Agaricomycetidae</taxon>
        <taxon>Agaricales</taxon>
        <taxon>Marasmiineae</taxon>
        <taxon>Physalacriaceae</taxon>
        <taxon>Guyanagaster</taxon>
    </lineage>
</organism>
<dbReference type="EMBL" id="MU250523">
    <property type="protein sequence ID" value="KAG7452811.1"/>
    <property type="molecule type" value="Genomic_DNA"/>
</dbReference>